<comment type="caution">
    <text evidence="1">The sequence shown here is derived from an EMBL/GenBank/DDBJ whole genome shotgun (WGS) entry which is preliminary data.</text>
</comment>
<sequence length="188" mass="21331">MVDKFHFPIGDVEGSSIKNTYSSLITSIVSRITTRAEATVEGKPVCLPLGYFDIILFPKPGSDLAANHPNGRVHLLFFYGNLYLVTFKAQGTWHKFKDLDPDIAPNYASDERKKHCKAKDIPFTSFSSMTQGTWHKFKDLDPDIAPNYASDERKKHCKTKDIPFEDTAVTDFWQNNPTGMNINQNKKK</sequence>
<accession>A0A6G1DPR4</accession>
<keyword evidence="2" id="KW-1185">Reference proteome</keyword>
<evidence type="ECO:0000313" key="1">
    <source>
        <dbReference type="EMBL" id="KAF0913673.1"/>
    </source>
</evidence>
<dbReference type="InterPro" id="IPR036041">
    <property type="entry name" value="Ribosome-inact_prot_sf"/>
</dbReference>
<dbReference type="InterPro" id="IPR016138">
    <property type="entry name" value="Ribosome_inactivat_prot_sub1"/>
</dbReference>
<dbReference type="AlphaFoldDB" id="A0A6G1DPR4"/>
<dbReference type="GO" id="GO:0030598">
    <property type="term" value="F:rRNA N-glycosylase activity"/>
    <property type="evidence" value="ECO:0007669"/>
    <property type="project" value="InterPro"/>
</dbReference>
<dbReference type="OrthoDB" id="719429at2759"/>
<evidence type="ECO:0000313" key="2">
    <source>
        <dbReference type="Proteomes" id="UP000479710"/>
    </source>
</evidence>
<name>A0A6G1DPR4_9ORYZ</name>
<gene>
    <name evidence="1" type="ORF">E2562_023771</name>
</gene>
<proteinExistence type="predicted"/>
<dbReference type="EMBL" id="SPHZ02000006">
    <property type="protein sequence ID" value="KAF0913673.1"/>
    <property type="molecule type" value="Genomic_DNA"/>
</dbReference>
<dbReference type="Proteomes" id="UP000479710">
    <property type="component" value="Unassembled WGS sequence"/>
</dbReference>
<organism evidence="1 2">
    <name type="scientific">Oryza meyeriana var. granulata</name>
    <dbReference type="NCBI Taxonomy" id="110450"/>
    <lineage>
        <taxon>Eukaryota</taxon>
        <taxon>Viridiplantae</taxon>
        <taxon>Streptophyta</taxon>
        <taxon>Embryophyta</taxon>
        <taxon>Tracheophyta</taxon>
        <taxon>Spermatophyta</taxon>
        <taxon>Magnoliopsida</taxon>
        <taxon>Liliopsida</taxon>
        <taxon>Poales</taxon>
        <taxon>Poaceae</taxon>
        <taxon>BOP clade</taxon>
        <taxon>Oryzoideae</taxon>
        <taxon>Oryzeae</taxon>
        <taxon>Oryzinae</taxon>
        <taxon>Oryza</taxon>
        <taxon>Oryza meyeriana</taxon>
    </lineage>
</organism>
<protein>
    <submittedName>
        <fullName evidence="1">Uncharacterized protein</fullName>
    </submittedName>
</protein>
<dbReference type="SUPFAM" id="SSF56371">
    <property type="entry name" value="Ribosome inactivating proteins (RIP)"/>
    <property type="match status" value="1"/>
</dbReference>
<reference evidence="1 2" key="1">
    <citation type="submission" date="2019-11" db="EMBL/GenBank/DDBJ databases">
        <title>Whole genome sequence of Oryza granulata.</title>
        <authorList>
            <person name="Li W."/>
        </authorList>
    </citation>
    <scope>NUCLEOTIDE SEQUENCE [LARGE SCALE GENOMIC DNA]</scope>
    <source>
        <strain evidence="2">cv. Menghai</strain>
        <tissue evidence="1">Leaf</tissue>
    </source>
</reference>
<dbReference type="Gene3D" id="3.40.420.10">
    <property type="entry name" value="Ricin (A subunit), domain 1"/>
    <property type="match status" value="1"/>
</dbReference>
<dbReference type="GO" id="GO:0017148">
    <property type="term" value="P:negative regulation of translation"/>
    <property type="evidence" value="ECO:0007669"/>
    <property type="project" value="InterPro"/>
</dbReference>